<dbReference type="InterPro" id="IPR004358">
    <property type="entry name" value="Sig_transdc_His_kin-like_C"/>
</dbReference>
<dbReference type="SMART" id="SM00448">
    <property type="entry name" value="REC"/>
    <property type="match status" value="1"/>
</dbReference>
<dbReference type="InterPro" id="IPR009057">
    <property type="entry name" value="Homeodomain-like_sf"/>
</dbReference>
<dbReference type="InterPro" id="IPR013783">
    <property type="entry name" value="Ig-like_fold"/>
</dbReference>
<dbReference type="PRINTS" id="PR00344">
    <property type="entry name" value="BCTRLSENSOR"/>
</dbReference>
<dbReference type="PROSITE" id="PS50109">
    <property type="entry name" value="HIS_KIN"/>
    <property type="match status" value="1"/>
</dbReference>
<dbReference type="Pfam" id="PF00512">
    <property type="entry name" value="HisKA"/>
    <property type="match status" value="1"/>
</dbReference>
<dbReference type="Gene3D" id="2.130.10.10">
    <property type="entry name" value="YVTN repeat-like/Quinoprotein amine dehydrogenase"/>
    <property type="match status" value="2"/>
</dbReference>
<dbReference type="Gene3D" id="3.30.565.10">
    <property type="entry name" value="Histidine kinase-like ATPase, C-terminal domain"/>
    <property type="match status" value="1"/>
</dbReference>
<dbReference type="Gene3D" id="1.10.10.60">
    <property type="entry name" value="Homeodomain-like"/>
    <property type="match status" value="1"/>
</dbReference>
<dbReference type="PANTHER" id="PTHR43547:SF2">
    <property type="entry name" value="HYBRID SIGNAL TRANSDUCTION HISTIDINE KINASE C"/>
    <property type="match status" value="1"/>
</dbReference>
<dbReference type="PROSITE" id="PS50110">
    <property type="entry name" value="RESPONSE_REGULATORY"/>
    <property type="match status" value="1"/>
</dbReference>
<dbReference type="Proteomes" id="UP001500954">
    <property type="component" value="Unassembled WGS sequence"/>
</dbReference>
<dbReference type="InterPro" id="IPR005467">
    <property type="entry name" value="His_kinase_dom"/>
</dbReference>
<feature type="domain" description="Histidine kinase" evidence="9">
    <location>
        <begin position="826"/>
        <end position="1045"/>
    </location>
</feature>
<evidence type="ECO:0000259" key="10">
    <source>
        <dbReference type="PROSITE" id="PS50110"/>
    </source>
</evidence>
<dbReference type="Pfam" id="PF12833">
    <property type="entry name" value="HTH_18"/>
    <property type="match status" value="1"/>
</dbReference>
<gene>
    <name evidence="11" type="ORF">GCM10022395_10660</name>
</gene>
<dbReference type="InterPro" id="IPR036097">
    <property type="entry name" value="HisK_dim/P_sf"/>
</dbReference>
<dbReference type="InterPro" id="IPR011047">
    <property type="entry name" value="Quinoprotein_ADH-like_sf"/>
</dbReference>
<evidence type="ECO:0000256" key="6">
    <source>
        <dbReference type="PROSITE-ProRule" id="PRU00169"/>
    </source>
</evidence>
<dbReference type="CDD" id="cd00082">
    <property type="entry name" value="HisKA"/>
    <property type="match status" value="1"/>
</dbReference>
<dbReference type="InterPro" id="IPR003594">
    <property type="entry name" value="HATPase_dom"/>
</dbReference>
<comment type="catalytic activity">
    <reaction evidence="1">
        <text>ATP + protein L-histidine = ADP + protein N-phospho-L-histidine.</text>
        <dbReference type="EC" id="2.7.13.3"/>
    </reaction>
</comment>
<evidence type="ECO:0000256" key="4">
    <source>
        <dbReference type="ARBA" id="ARBA00023015"/>
    </source>
</evidence>
<dbReference type="PROSITE" id="PS01124">
    <property type="entry name" value="HTH_ARAC_FAMILY_2"/>
    <property type="match status" value="1"/>
</dbReference>
<proteinExistence type="predicted"/>
<dbReference type="EC" id="2.7.13.3" evidence="2"/>
<keyword evidence="4" id="KW-0805">Transcription regulation</keyword>
<keyword evidence="3 6" id="KW-0597">Phosphoprotein</keyword>
<keyword evidence="12" id="KW-1185">Reference proteome</keyword>
<dbReference type="InterPro" id="IPR003661">
    <property type="entry name" value="HisK_dim/P_dom"/>
</dbReference>
<reference evidence="12" key="1">
    <citation type="journal article" date="2019" name="Int. J. Syst. Evol. Microbiol.">
        <title>The Global Catalogue of Microorganisms (GCM) 10K type strain sequencing project: providing services to taxonomists for standard genome sequencing and annotation.</title>
        <authorList>
            <consortium name="The Broad Institute Genomics Platform"/>
            <consortium name="The Broad Institute Genome Sequencing Center for Infectious Disease"/>
            <person name="Wu L."/>
            <person name="Ma J."/>
        </authorList>
    </citation>
    <scope>NUCLEOTIDE SEQUENCE [LARGE SCALE GENOMIC DNA]</scope>
    <source>
        <strain evidence="12">JCM 17111</strain>
    </source>
</reference>
<dbReference type="SMART" id="SM00388">
    <property type="entry name" value="HisKA"/>
    <property type="match status" value="1"/>
</dbReference>
<evidence type="ECO:0000256" key="1">
    <source>
        <dbReference type="ARBA" id="ARBA00000085"/>
    </source>
</evidence>
<protein>
    <recommendedName>
        <fullName evidence="2">histidine kinase</fullName>
        <ecNumber evidence="2">2.7.13.3</ecNumber>
    </recommendedName>
</protein>
<keyword evidence="5" id="KW-0804">Transcription</keyword>
<dbReference type="InterPro" id="IPR036890">
    <property type="entry name" value="HATPase_C_sf"/>
</dbReference>
<dbReference type="InterPro" id="IPR018060">
    <property type="entry name" value="HTH_AraC"/>
</dbReference>
<dbReference type="Gene3D" id="1.10.287.130">
    <property type="match status" value="1"/>
</dbReference>
<keyword evidence="7" id="KW-0472">Membrane</keyword>
<evidence type="ECO:0000259" key="8">
    <source>
        <dbReference type="PROSITE" id="PS01124"/>
    </source>
</evidence>
<dbReference type="Pfam" id="PF02518">
    <property type="entry name" value="HATPase_c"/>
    <property type="match status" value="1"/>
</dbReference>
<dbReference type="EMBL" id="BAABCY010000032">
    <property type="protein sequence ID" value="GAA3561911.1"/>
    <property type="molecule type" value="Genomic_DNA"/>
</dbReference>
<dbReference type="SUPFAM" id="SSF47384">
    <property type="entry name" value="Homodimeric domain of signal transducing histidine kinase"/>
    <property type="match status" value="1"/>
</dbReference>
<dbReference type="SMART" id="SM00342">
    <property type="entry name" value="HTH_ARAC"/>
    <property type="match status" value="1"/>
</dbReference>
<dbReference type="SUPFAM" id="SSF46689">
    <property type="entry name" value="Homeodomain-like"/>
    <property type="match status" value="1"/>
</dbReference>
<sequence>MPTCFSIGQSNSYFIKLDRTFNASCNIEEGPLGYLWFINDDGLYKYNGLDYSILRYREIFGEDFNGDSNYKIKKDHHKNLWLYTLKGELTKIDSLGNYSSYKSYISGKDKANYIISISSDDHYTWFGSNKGIIYRYDQKSSEFKKIVDLSTLSLKSTSFFSIAVVNYDQLFFSTSDGLLYRYNLNSGTFQTLNLTENEFNKIDLLNDKLGILWIATYYDGLIKLDVTNNRIIQRYGLFEERDNVNRYAIFRCLHIDNYGTLWAGTDGSGLYKIENDKALIFKKDENNPFTLSDNTVNYISSDSHGNIVLTLKKGIINILPNNLSNISFFSGLKNNAPLNVDVLSSLKSSDGSLWIGTDGKGLNRILPDYTTVQYNKLKSGNLYFKGEYINALQEDPQNIIWIGTYLNGLWVYDPKTNIFKNIEITNLNGTELNDITEIFIDSKKRVWVSSYGCLSIFSENQKLLAKFDYSKHGLFGRASECIIEDENGVIWVGVLDGGLFRFNESSDGLSNSYFTRHNYYIKAVGDNRNYNPKFLSTDNDGSIWISTTSGQVIKFNLKDYTFQNYSRANYLGNYFYFSALAENKDNLWLGSNRGLHHYNLKTNALTSYFEIDGLTGDNFSRHNAAKDKNGLLYFGSEYGVNVINPATINKENINSHIYINEIEILNKPASSILGDPLFKNIVERTTKINVNYDQASFSFRFSAIGNIISSNYHYAYRLKGFDKNWIPARPDRRATYTKIPHGTYIFEVKAGSENGIWDIPPKAITITINPPWWLSNIAYLSYFIIFLLIGYGVYLWIRLKKKLVKEAWENQKEKELYGLKMNFFAKMSHEIQTPLSLILGPIDDMLDRAKSTGNFLLKQRLQIIKNNAHRLSRIASELTTVRNKELDKIRIYATKKDLILHLKEIAESFAEQARFKHIDFIQEYPSEEVTLWYDSDKIEHVFYNLLSNAFKFTPQEGTISLKARLKKEQDSIEITINDSGPGIEKEELQNIFMLFYQSETGKRKKGLGIGLALVKELVALHNGKIKVKSSKEKGTQFKVALSTKENNLREDQKVSITDKVPSLNSSLNLELDGVLMNSSKSIQKPENTLLIVEDNIEMQIFLRDIFHNSYNIIIADDGKQGIALAKKHIPDLIISDVMMPELNGIDMCKKLQKNALTAHIPVILLTARNTTAARLHGLQSGAIEFIQKPFNFNELFIKVNNIINAKNKTLSKYKTELISLPEDSNLQSKDEIFIQRLTEEISKQLDNPDFKLEELANIIDMSYSSIYRKCQEITGKTLIDFYRTLRIKKAALLILKYNYNINEAAFMVSYRDIKYFRKCFKEEFGKTPMALKKDSQKKGLNHVLNEHKIHFSI</sequence>
<feature type="domain" description="HTH araC/xylS-type" evidence="8">
    <location>
        <begin position="1235"/>
        <end position="1334"/>
    </location>
</feature>
<accession>A0ABP6X7W9</accession>
<organism evidence="11 12">
    <name type="scientific">Snuella lapsa</name>
    <dbReference type="NCBI Taxonomy" id="870481"/>
    <lineage>
        <taxon>Bacteria</taxon>
        <taxon>Pseudomonadati</taxon>
        <taxon>Bacteroidota</taxon>
        <taxon>Flavobacteriia</taxon>
        <taxon>Flavobacteriales</taxon>
        <taxon>Flavobacteriaceae</taxon>
        <taxon>Snuella</taxon>
    </lineage>
</organism>
<dbReference type="Gene3D" id="3.40.50.2300">
    <property type="match status" value="1"/>
</dbReference>
<dbReference type="SMART" id="SM00387">
    <property type="entry name" value="HATPase_c"/>
    <property type="match status" value="1"/>
</dbReference>
<feature type="transmembrane region" description="Helical" evidence="7">
    <location>
        <begin position="772"/>
        <end position="797"/>
    </location>
</feature>
<keyword evidence="7" id="KW-0812">Transmembrane</keyword>
<dbReference type="PANTHER" id="PTHR43547">
    <property type="entry name" value="TWO-COMPONENT HISTIDINE KINASE"/>
    <property type="match status" value="1"/>
</dbReference>
<dbReference type="SUPFAM" id="SSF50998">
    <property type="entry name" value="Quinoprotein alcohol dehydrogenase-like"/>
    <property type="match status" value="1"/>
</dbReference>
<name>A0ABP6X7W9_9FLAO</name>
<evidence type="ECO:0000313" key="12">
    <source>
        <dbReference type="Proteomes" id="UP001500954"/>
    </source>
</evidence>
<evidence type="ECO:0000256" key="3">
    <source>
        <dbReference type="ARBA" id="ARBA00022553"/>
    </source>
</evidence>
<dbReference type="InterPro" id="IPR001789">
    <property type="entry name" value="Sig_transdc_resp-reg_receiver"/>
</dbReference>
<evidence type="ECO:0000259" key="9">
    <source>
        <dbReference type="PROSITE" id="PS50109"/>
    </source>
</evidence>
<dbReference type="InterPro" id="IPR011006">
    <property type="entry name" value="CheY-like_superfamily"/>
</dbReference>
<keyword evidence="7" id="KW-1133">Transmembrane helix</keyword>
<evidence type="ECO:0000256" key="2">
    <source>
        <dbReference type="ARBA" id="ARBA00012438"/>
    </source>
</evidence>
<dbReference type="SUPFAM" id="SSF55874">
    <property type="entry name" value="ATPase domain of HSP90 chaperone/DNA topoisomerase II/histidine kinase"/>
    <property type="match status" value="1"/>
</dbReference>
<evidence type="ECO:0000256" key="5">
    <source>
        <dbReference type="ARBA" id="ARBA00023163"/>
    </source>
</evidence>
<dbReference type="Pfam" id="PF07494">
    <property type="entry name" value="Reg_prop"/>
    <property type="match status" value="1"/>
</dbReference>
<dbReference type="Pfam" id="PF07495">
    <property type="entry name" value="Y_Y_Y"/>
    <property type="match status" value="1"/>
</dbReference>
<comment type="caution">
    <text evidence="11">The sequence shown here is derived from an EMBL/GenBank/DDBJ whole genome shotgun (WGS) entry which is preliminary data.</text>
</comment>
<feature type="modified residue" description="4-aspartylphosphate" evidence="6">
    <location>
        <position position="1136"/>
    </location>
</feature>
<dbReference type="SUPFAM" id="SSF52172">
    <property type="entry name" value="CheY-like"/>
    <property type="match status" value="1"/>
</dbReference>
<feature type="domain" description="Response regulatory" evidence="10">
    <location>
        <begin position="1088"/>
        <end position="1203"/>
    </location>
</feature>
<dbReference type="InterPro" id="IPR011110">
    <property type="entry name" value="Reg_prop"/>
</dbReference>
<evidence type="ECO:0000256" key="7">
    <source>
        <dbReference type="SAM" id="Phobius"/>
    </source>
</evidence>
<evidence type="ECO:0000313" key="11">
    <source>
        <dbReference type="EMBL" id="GAA3561911.1"/>
    </source>
</evidence>
<dbReference type="Gene3D" id="2.60.40.10">
    <property type="entry name" value="Immunoglobulins"/>
    <property type="match status" value="1"/>
</dbReference>
<dbReference type="Pfam" id="PF00072">
    <property type="entry name" value="Response_reg"/>
    <property type="match status" value="1"/>
</dbReference>
<dbReference type="InterPro" id="IPR011123">
    <property type="entry name" value="Y_Y_Y"/>
</dbReference>
<dbReference type="InterPro" id="IPR015943">
    <property type="entry name" value="WD40/YVTN_repeat-like_dom_sf"/>
</dbReference>